<evidence type="ECO:0000259" key="8">
    <source>
        <dbReference type="PROSITE" id="PS51075"/>
    </source>
</evidence>
<evidence type="ECO:0000256" key="7">
    <source>
        <dbReference type="RuleBase" id="RU361195"/>
    </source>
</evidence>
<dbReference type="SUPFAM" id="SSF49879">
    <property type="entry name" value="SMAD/FHA domain"/>
    <property type="match status" value="1"/>
</dbReference>
<dbReference type="GO" id="GO:0000981">
    <property type="term" value="F:DNA-binding transcription factor activity, RNA polymerase II-specific"/>
    <property type="evidence" value="ECO:0007669"/>
    <property type="project" value="TreeGrafter"/>
</dbReference>
<dbReference type="Gene3D" id="3.90.520.10">
    <property type="entry name" value="SMAD MH1 domain"/>
    <property type="match status" value="1"/>
</dbReference>
<keyword evidence="6 7" id="KW-0539">Nucleus</keyword>
<evidence type="ECO:0000256" key="2">
    <source>
        <dbReference type="ARBA" id="ARBA00022723"/>
    </source>
</evidence>
<dbReference type="GO" id="GO:0071144">
    <property type="term" value="C:heteromeric SMAD protein complex"/>
    <property type="evidence" value="ECO:0007669"/>
    <property type="project" value="TreeGrafter"/>
</dbReference>
<dbReference type="InterPro" id="IPR013019">
    <property type="entry name" value="MAD_homology_MH1"/>
</dbReference>
<dbReference type="GO" id="GO:0005737">
    <property type="term" value="C:cytoplasm"/>
    <property type="evidence" value="ECO:0007669"/>
    <property type="project" value="UniProtKB-SubCell"/>
</dbReference>
<keyword evidence="3" id="KW-0862">Zinc</keyword>
<dbReference type="PROSITE" id="PS51076">
    <property type="entry name" value="MH2"/>
    <property type="match status" value="1"/>
</dbReference>
<dbReference type="SMART" id="SM00523">
    <property type="entry name" value="DWA"/>
    <property type="match status" value="1"/>
</dbReference>
<evidence type="ECO:0000256" key="6">
    <source>
        <dbReference type="ARBA" id="ARBA00023242"/>
    </source>
</evidence>
<dbReference type="InterPro" id="IPR036578">
    <property type="entry name" value="SMAD_MH1_sf"/>
</dbReference>
<comment type="subcellular location">
    <subcellularLocation>
        <location evidence="7">Cytoplasm</location>
    </subcellularLocation>
    <subcellularLocation>
        <location evidence="7">Nucleus</location>
    </subcellularLocation>
</comment>
<evidence type="ECO:0000313" key="10">
    <source>
        <dbReference type="EMBL" id="KAF7636880.1"/>
    </source>
</evidence>
<dbReference type="GO" id="GO:0030509">
    <property type="term" value="P:BMP signaling pathway"/>
    <property type="evidence" value="ECO:0007669"/>
    <property type="project" value="TreeGrafter"/>
</dbReference>
<dbReference type="EMBL" id="JABEBT010000025">
    <property type="protein sequence ID" value="KAF7636880.1"/>
    <property type="molecule type" value="Genomic_DNA"/>
</dbReference>
<dbReference type="Pfam" id="PF03166">
    <property type="entry name" value="MH2"/>
    <property type="match status" value="1"/>
</dbReference>
<proteinExistence type="inferred from homology"/>
<name>A0A8S9ZUE6_9BILA</name>
<dbReference type="GO" id="GO:0000978">
    <property type="term" value="F:RNA polymerase II cis-regulatory region sequence-specific DNA binding"/>
    <property type="evidence" value="ECO:0007669"/>
    <property type="project" value="TreeGrafter"/>
</dbReference>
<dbReference type="Proteomes" id="UP000605970">
    <property type="component" value="Unassembled WGS sequence"/>
</dbReference>
<dbReference type="InterPro" id="IPR013790">
    <property type="entry name" value="Dwarfin"/>
</dbReference>
<organism evidence="10 11">
    <name type="scientific">Meloidogyne graminicola</name>
    <dbReference type="NCBI Taxonomy" id="189291"/>
    <lineage>
        <taxon>Eukaryota</taxon>
        <taxon>Metazoa</taxon>
        <taxon>Ecdysozoa</taxon>
        <taxon>Nematoda</taxon>
        <taxon>Chromadorea</taxon>
        <taxon>Rhabditida</taxon>
        <taxon>Tylenchina</taxon>
        <taxon>Tylenchomorpha</taxon>
        <taxon>Tylenchoidea</taxon>
        <taxon>Meloidogynidae</taxon>
        <taxon>Meloidogyninae</taxon>
        <taxon>Meloidogyne</taxon>
    </lineage>
</organism>
<dbReference type="InterPro" id="IPR001132">
    <property type="entry name" value="SMAD_dom_Dwarfin-type"/>
</dbReference>
<evidence type="ECO:0000256" key="5">
    <source>
        <dbReference type="ARBA" id="ARBA00023163"/>
    </source>
</evidence>
<evidence type="ECO:0000256" key="1">
    <source>
        <dbReference type="ARBA" id="ARBA00005545"/>
    </source>
</evidence>
<dbReference type="GO" id="GO:0009653">
    <property type="term" value="P:anatomical structure morphogenesis"/>
    <property type="evidence" value="ECO:0007669"/>
    <property type="project" value="TreeGrafter"/>
</dbReference>
<dbReference type="InterPro" id="IPR003619">
    <property type="entry name" value="MAD_homology1_Dwarfin-type"/>
</dbReference>
<accession>A0A8S9ZUE6</accession>
<evidence type="ECO:0000256" key="3">
    <source>
        <dbReference type="ARBA" id="ARBA00022833"/>
    </source>
</evidence>
<dbReference type="PANTHER" id="PTHR13703">
    <property type="entry name" value="SMAD"/>
    <property type="match status" value="1"/>
</dbReference>
<dbReference type="SMART" id="SM00524">
    <property type="entry name" value="DWB"/>
    <property type="match status" value="1"/>
</dbReference>
<reference evidence="10" key="1">
    <citation type="journal article" date="2020" name="Ecol. Evol.">
        <title>Genome structure and content of the rice root-knot nematode (Meloidogyne graminicola).</title>
        <authorList>
            <person name="Phan N.T."/>
            <person name="Danchin E.G.J."/>
            <person name="Klopp C."/>
            <person name="Perfus-Barbeoch L."/>
            <person name="Kozlowski D.K."/>
            <person name="Koutsovoulos G.D."/>
            <person name="Lopez-Roques C."/>
            <person name="Bouchez O."/>
            <person name="Zahm M."/>
            <person name="Besnard G."/>
            <person name="Bellafiore S."/>
        </authorList>
    </citation>
    <scope>NUCLEOTIDE SEQUENCE</scope>
    <source>
        <strain evidence="10">VN-18</strain>
    </source>
</reference>
<comment type="similarity">
    <text evidence="1 7">Belongs to the dwarfin/SMAD family.</text>
</comment>
<sequence>MCSTCTYFNVLSSGRDDPEFIHKAIESLVKKLKDRREHLDALISAVTSAGKQPSGCVSIHRSLDGRLQVAGRKGIPNVVYARIWRWPNVNKSELVKLPICQTPSNHPDLICINPYHYDRIVSHELTSFKIDPLLPSINQQQQQIPLELNSIQNNNLLISSSSNKQLCPVITHLPSENELINNYYYEQQQKWPSSSNFCNNNFLEPCYNLQSKGGGGGGVQQPKYWCSITYFELDTQVGETFKVPSNIQNVYIDGGMDPNGIENGRFCLGALSNVHRSESSEKARLHIGKGIKLFSNIDKEGEDIYIECLSQKGIFIKSCFLDFKSGLKYGNSAVHKLGFGTIRKVFNLKWAYSEMVEKKKKANIAAMVKAYAVAGIGPTQNGNIQTDLGTGVDDLRETCCTISISFVKGWGIGYPRSNIKETPCWIEIQLFRPLQLLNELLSSN</sequence>
<dbReference type="Pfam" id="PF03165">
    <property type="entry name" value="MH1"/>
    <property type="match status" value="1"/>
</dbReference>
<keyword evidence="5 7" id="KW-0804">Transcription</keyword>
<evidence type="ECO:0000256" key="4">
    <source>
        <dbReference type="ARBA" id="ARBA00023015"/>
    </source>
</evidence>
<keyword evidence="11" id="KW-1185">Reference proteome</keyword>
<evidence type="ECO:0000313" key="11">
    <source>
        <dbReference type="Proteomes" id="UP000605970"/>
    </source>
</evidence>
<keyword evidence="4 7" id="KW-0805">Transcription regulation</keyword>
<dbReference type="GO" id="GO:0030154">
    <property type="term" value="P:cell differentiation"/>
    <property type="evidence" value="ECO:0007669"/>
    <property type="project" value="TreeGrafter"/>
</dbReference>
<dbReference type="PROSITE" id="PS51075">
    <property type="entry name" value="MH1"/>
    <property type="match status" value="1"/>
</dbReference>
<gene>
    <name evidence="10" type="ORF">Mgra_00003618</name>
</gene>
<dbReference type="SUPFAM" id="SSF56366">
    <property type="entry name" value="SMAD MH1 domain"/>
    <property type="match status" value="1"/>
</dbReference>
<dbReference type="OrthoDB" id="5875866at2759"/>
<dbReference type="GO" id="GO:0050793">
    <property type="term" value="P:regulation of developmental process"/>
    <property type="evidence" value="ECO:0007669"/>
    <property type="project" value="UniProtKB-ARBA"/>
</dbReference>
<dbReference type="GO" id="GO:0046872">
    <property type="term" value="F:metal ion binding"/>
    <property type="evidence" value="ECO:0007669"/>
    <property type="project" value="UniProtKB-KW"/>
</dbReference>
<protein>
    <recommendedName>
        <fullName evidence="7">Mothers against decapentaplegic homolog</fullName>
        <shortName evidence="7">MAD homolog</shortName>
        <shortName evidence="7">Mothers against DPP homolog</shortName>
    </recommendedName>
    <alternativeName>
        <fullName evidence="7">SMAD family member</fullName>
    </alternativeName>
</protein>
<dbReference type="GO" id="GO:0070411">
    <property type="term" value="F:I-SMAD binding"/>
    <property type="evidence" value="ECO:0007669"/>
    <property type="project" value="TreeGrafter"/>
</dbReference>
<dbReference type="GO" id="GO:0051239">
    <property type="term" value="P:regulation of multicellular organismal process"/>
    <property type="evidence" value="ECO:0007669"/>
    <property type="project" value="UniProtKB-ARBA"/>
</dbReference>
<feature type="domain" description="MH1" evidence="8">
    <location>
        <begin position="1"/>
        <end position="126"/>
    </location>
</feature>
<dbReference type="PANTHER" id="PTHR13703:SF45">
    <property type="entry name" value="MOTHERS AGAINST DECAPENTAPLEGIC HOMOLOG"/>
    <property type="match status" value="1"/>
</dbReference>
<keyword evidence="7" id="KW-0963">Cytoplasm</keyword>
<dbReference type="GO" id="GO:0060395">
    <property type="term" value="P:SMAD protein signal transduction"/>
    <property type="evidence" value="ECO:0007669"/>
    <property type="project" value="TreeGrafter"/>
</dbReference>
<dbReference type="GO" id="GO:0009791">
    <property type="term" value="P:post-embryonic development"/>
    <property type="evidence" value="ECO:0007669"/>
    <property type="project" value="UniProtKB-ARBA"/>
</dbReference>
<dbReference type="InterPro" id="IPR017855">
    <property type="entry name" value="SMAD-like_dom_sf"/>
</dbReference>
<feature type="domain" description="MH2" evidence="9">
    <location>
        <begin position="225"/>
        <end position="444"/>
    </location>
</feature>
<keyword evidence="2" id="KW-0479">Metal-binding</keyword>
<dbReference type="Gene3D" id="2.60.200.10">
    <property type="match status" value="1"/>
</dbReference>
<comment type="caution">
    <text evidence="10">The sequence shown here is derived from an EMBL/GenBank/DDBJ whole genome shotgun (WGS) entry which is preliminary data.</text>
</comment>
<dbReference type="AlphaFoldDB" id="A0A8S9ZUE6"/>
<evidence type="ECO:0000259" key="9">
    <source>
        <dbReference type="PROSITE" id="PS51076"/>
    </source>
</evidence>
<dbReference type="InterPro" id="IPR008984">
    <property type="entry name" value="SMAD_FHA_dom_sf"/>
</dbReference>